<evidence type="ECO:0000313" key="3">
    <source>
        <dbReference type="Proteomes" id="UP000009319"/>
    </source>
</evidence>
<feature type="compositionally biased region" description="Basic and acidic residues" evidence="1">
    <location>
        <begin position="1"/>
        <end position="12"/>
    </location>
</feature>
<dbReference type="HOGENOM" id="CLU_108819_1_0_5"/>
<protein>
    <submittedName>
        <fullName evidence="2">Nutrient deprivation-induced protein</fullName>
    </submittedName>
</protein>
<dbReference type="Gene3D" id="1.20.120.20">
    <property type="entry name" value="Apolipoprotein"/>
    <property type="match status" value="1"/>
</dbReference>
<keyword evidence="3" id="KW-1185">Reference proteome</keyword>
<gene>
    <name evidence="2" type="primary">ndiA</name>
    <name evidence="2" type="ORF">BN77_p10090</name>
</gene>
<feature type="region of interest" description="Disordered" evidence="1">
    <location>
        <begin position="161"/>
        <end position="191"/>
    </location>
</feature>
<feature type="region of interest" description="Disordered" evidence="1">
    <location>
        <begin position="1"/>
        <end position="36"/>
    </location>
</feature>
<evidence type="ECO:0000256" key="1">
    <source>
        <dbReference type="SAM" id="MobiDB-lite"/>
    </source>
</evidence>
<proteinExistence type="predicted"/>
<dbReference type="RefSeq" id="WP_007535623.1">
    <property type="nucleotide sequence ID" value="NZ_HF536773.1"/>
</dbReference>
<dbReference type="eggNOG" id="ENOG5033DC0">
    <property type="taxonomic scope" value="Bacteria"/>
</dbReference>
<accession>K0Q1K7</accession>
<evidence type="ECO:0000313" key="2">
    <source>
        <dbReference type="EMBL" id="CCM78135.1"/>
    </source>
</evidence>
<name>K0Q1K7_9HYPH</name>
<sequence>MTERDVGSDGGRDIATPHAPGSSVGQTSVAKSAAADLGRKISEDVQSLKETVGDDVAAATDAAKQMASRQKNVIAEKLGGVAAAMEKVANELENGNQRDIGRLTRTLGASVHGLSEQIKDQDVGQVARTAENYGRQQPLAFLGMAALAGFAASRFLMASAGRQSQTGPTDDKGAAGQRHLGGRSTEDRPNG</sequence>
<reference evidence="2 3" key="1">
    <citation type="journal article" date="2013" name="Genome Announc.">
        <title>Draft Genome Sequence of Rhizobium mesoamericanum STM3625, a Nitrogen-Fixing Symbiont of Mimosa pudica Isolated in French Guiana (South America).</title>
        <authorList>
            <person name="Moulin L."/>
            <person name="Mornico D."/>
            <person name="Melkonian R."/>
            <person name="Klonowska A."/>
        </authorList>
    </citation>
    <scope>NUCLEOTIDE SEQUENCE [LARGE SCALE GENOMIC DNA]</scope>
    <source>
        <strain evidence="2 3">STM3625</strain>
    </source>
</reference>
<dbReference type="Proteomes" id="UP000009319">
    <property type="component" value="Unassembled WGS sequence"/>
</dbReference>
<dbReference type="STRING" id="1211777.BN77_p10090"/>
<dbReference type="EMBL" id="CANI01000035">
    <property type="protein sequence ID" value="CCM78135.1"/>
    <property type="molecule type" value="Genomic_DNA"/>
</dbReference>
<dbReference type="AlphaFoldDB" id="K0Q1K7"/>
<organism evidence="2 3">
    <name type="scientific">Rhizobium mesoamericanum STM3625</name>
    <dbReference type="NCBI Taxonomy" id="1211777"/>
    <lineage>
        <taxon>Bacteria</taxon>
        <taxon>Pseudomonadati</taxon>
        <taxon>Pseudomonadota</taxon>
        <taxon>Alphaproteobacteria</taxon>
        <taxon>Hyphomicrobiales</taxon>
        <taxon>Rhizobiaceae</taxon>
        <taxon>Rhizobium/Agrobacterium group</taxon>
        <taxon>Rhizobium</taxon>
    </lineage>
</organism>
<comment type="caution">
    <text evidence="2">The sequence shown here is derived from an EMBL/GenBank/DDBJ whole genome shotgun (WGS) entry which is preliminary data.</text>
</comment>
<dbReference type="SUPFAM" id="SSF58113">
    <property type="entry name" value="Apolipoprotein A-I"/>
    <property type="match status" value="1"/>
</dbReference>